<dbReference type="Proteomes" id="UP000054771">
    <property type="component" value="Unassembled WGS sequence"/>
</dbReference>
<protein>
    <submittedName>
        <fullName evidence="2">Uncharacterized protein</fullName>
    </submittedName>
</protein>
<dbReference type="OrthoDB" id="5419927at2759"/>
<reference evidence="3" key="1">
    <citation type="journal article" date="2016" name="Genome Announc.">
        <title>Draft genome sequences of fungus Aspergillus calidoustus.</title>
        <authorList>
            <person name="Horn F."/>
            <person name="Linde J."/>
            <person name="Mattern D.J."/>
            <person name="Walther G."/>
            <person name="Guthke R."/>
            <person name="Scherlach K."/>
            <person name="Martin K."/>
            <person name="Brakhage A.A."/>
            <person name="Petzke L."/>
            <person name="Valiante V."/>
        </authorList>
    </citation>
    <scope>NUCLEOTIDE SEQUENCE [LARGE SCALE GENOMIC DNA]</scope>
    <source>
        <strain evidence="3">SF006504</strain>
    </source>
</reference>
<evidence type="ECO:0000313" key="3">
    <source>
        <dbReference type="Proteomes" id="UP000054771"/>
    </source>
</evidence>
<sequence>MALADRPGELDWTGPGPKELVRAATFISEEGQDIHDGLGGSSQFDLERAAFVHFRPYLQLEQELRLCLPTTLRIEAEETTSWEDMLEQVQKMERTYRGRKSGFWHSIWHKAGENRGEIEGWVVLIPDTCGLAVVKVGLAVVFKLAEHSAEKCRKISDTFEALRDVLDGVDPKRTSFSTNKKVRESGDQLYQGIVDVIRDMIVLLSPEKPERPDEDGTTKRRFNLIKRRPKRPDPEEILQRLQQQIKDFQRALGIARDKAIENTEAMTQANGAQTYLARRDLKVTKDNTEGLKTSMKEHGGKLTKMDGRLGEMHRDVGHIASHGNKAAKEMRRMRENTKRTDQRIANIENMVSRALGQRNAIAEREMALQDDQLESRNGVLALLMEQQRNIAILQQRLSRQQKRGAVVSRDRFCQILAQPRWMDGEPSDLEHMFQHPNTDLEQALLQKGRFKPSVQGQVQSLLRHKRLPEWLNPHAPDLLLVDANLRSGGLERLSAVSVFCATFITGMIKVRPEDVIVHFFCGQHLAPRDPWNGPNGLVRSLIMQLLMNLVDMQRLSLDFIDDRGFLSELEDHDLPALCDALYYIVSQFPADTMVYVIIDHISAFDTESLFADLTLVLEYLRDMVEDANLVPVFKVLLTNPMQSTRRMKELSMFDEQYRIVTLSPMNSVPLQINSLAVENQLLRPATPTPSLSSGGRSRAGSTTSF</sequence>
<dbReference type="STRING" id="454130.A0A0U5GW76"/>
<keyword evidence="3" id="KW-1185">Reference proteome</keyword>
<dbReference type="AlphaFoldDB" id="A0A0U5GW76"/>
<feature type="compositionally biased region" description="Low complexity" evidence="1">
    <location>
        <begin position="690"/>
        <end position="705"/>
    </location>
</feature>
<evidence type="ECO:0000313" key="2">
    <source>
        <dbReference type="EMBL" id="CEN62689.1"/>
    </source>
</evidence>
<feature type="region of interest" description="Disordered" evidence="1">
    <location>
        <begin position="686"/>
        <end position="705"/>
    </location>
</feature>
<name>A0A0U5GW76_ASPCI</name>
<evidence type="ECO:0000256" key="1">
    <source>
        <dbReference type="SAM" id="MobiDB-lite"/>
    </source>
</evidence>
<dbReference type="EMBL" id="CDMC01000007">
    <property type="protein sequence ID" value="CEN62689.1"/>
    <property type="molecule type" value="Genomic_DNA"/>
</dbReference>
<dbReference type="OMA" id="PWINLIP"/>
<gene>
    <name evidence="2" type="ORF">ASPCAL09321</name>
</gene>
<accession>A0A0U5GW76</accession>
<dbReference type="PANTHER" id="PTHR40619">
    <property type="entry name" value="FUNGAL STAND N-TERMINAL GOODBYE DOMAIN-CONTAINING PROTEIN"/>
    <property type="match status" value="1"/>
</dbReference>
<proteinExistence type="predicted"/>
<dbReference type="PANTHER" id="PTHR40619:SF3">
    <property type="entry name" value="FUNGAL STAND N-TERMINAL GOODBYE DOMAIN-CONTAINING PROTEIN"/>
    <property type="match status" value="1"/>
</dbReference>
<organism evidence="2 3">
    <name type="scientific">Aspergillus calidoustus</name>
    <dbReference type="NCBI Taxonomy" id="454130"/>
    <lineage>
        <taxon>Eukaryota</taxon>
        <taxon>Fungi</taxon>
        <taxon>Dikarya</taxon>
        <taxon>Ascomycota</taxon>
        <taxon>Pezizomycotina</taxon>
        <taxon>Eurotiomycetes</taxon>
        <taxon>Eurotiomycetidae</taxon>
        <taxon>Eurotiales</taxon>
        <taxon>Aspergillaceae</taxon>
        <taxon>Aspergillus</taxon>
        <taxon>Aspergillus subgen. Nidulantes</taxon>
    </lineage>
</organism>